<evidence type="ECO:0000313" key="3">
    <source>
        <dbReference type="Proteomes" id="UP000188268"/>
    </source>
</evidence>
<dbReference type="InterPro" id="IPR013187">
    <property type="entry name" value="F-box-assoc_dom_typ3"/>
</dbReference>
<dbReference type="PROSITE" id="PS50181">
    <property type="entry name" value="FBOX"/>
    <property type="match status" value="1"/>
</dbReference>
<keyword evidence="3" id="KW-1185">Reference proteome</keyword>
<dbReference type="Gene3D" id="1.20.1280.50">
    <property type="match status" value="1"/>
</dbReference>
<organism evidence="2 3">
    <name type="scientific">Corchorus capsularis</name>
    <name type="common">Jute</name>
    <dbReference type="NCBI Taxonomy" id="210143"/>
    <lineage>
        <taxon>Eukaryota</taxon>
        <taxon>Viridiplantae</taxon>
        <taxon>Streptophyta</taxon>
        <taxon>Embryophyta</taxon>
        <taxon>Tracheophyta</taxon>
        <taxon>Spermatophyta</taxon>
        <taxon>Magnoliopsida</taxon>
        <taxon>eudicotyledons</taxon>
        <taxon>Gunneridae</taxon>
        <taxon>Pentapetalae</taxon>
        <taxon>rosids</taxon>
        <taxon>malvids</taxon>
        <taxon>Malvales</taxon>
        <taxon>Malvaceae</taxon>
        <taxon>Grewioideae</taxon>
        <taxon>Apeibeae</taxon>
        <taxon>Corchorus</taxon>
    </lineage>
</organism>
<accession>A0A1R3G4K0</accession>
<dbReference type="InterPro" id="IPR017451">
    <property type="entry name" value="F-box-assoc_interact_dom"/>
</dbReference>
<dbReference type="PANTHER" id="PTHR31672">
    <property type="entry name" value="BNACNNG10540D PROTEIN"/>
    <property type="match status" value="1"/>
</dbReference>
<dbReference type="Pfam" id="PF08268">
    <property type="entry name" value="FBA_3"/>
    <property type="match status" value="1"/>
</dbReference>
<dbReference type="SUPFAM" id="SSF81383">
    <property type="entry name" value="F-box domain"/>
    <property type="match status" value="1"/>
</dbReference>
<comment type="caution">
    <text evidence="2">The sequence shown here is derived from an EMBL/GenBank/DDBJ whole genome shotgun (WGS) entry which is preliminary data.</text>
</comment>
<dbReference type="Gramene" id="OMO52960">
    <property type="protein sequence ID" value="OMO52960"/>
    <property type="gene ID" value="CCACVL1_28968"/>
</dbReference>
<gene>
    <name evidence="2" type="ORF">CCACVL1_28968</name>
</gene>
<evidence type="ECO:0000259" key="1">
    <source>
        <dbReference type="PROSITE" id="PS50181"/>
    </source>
</evidence>
<dbReference type="Pfam" id="PF12937">
    <property type="entry name" value="F-box-like"/>
    <property type="match status" value="1"/>
</dbReference>
<dbReference type="InterPro" id="IPR050796">
    <property type="entry name" value="SCF_F-box_component"/>
</dbReference>
<sequence length="395" mass="45433">MESLPQEIVLDIISRLPIQSLLQSKCVCRAWQCLIQDPVLVHKHLCRMEKNDPSIILQSDHPIDSELYLGVLSCQNDGNYNMITKKLPMPPLLRKFYLSGSSNGLICLLDSYQKLKPFIYNPFTGNYLDLPDLPKRHDTRILGFGFAPTTKEYKVVELSFSPWVRFDQVDPPFEADVHVLTIGSPTWRNLGTVPFYFMRRKYNHHVLINGKLHWVSHPTRNRTTNLIISFDLATEKFEEIPLPDCSSSNSNLAKEGFGQVAVLRGCLSALCYEDENEQLEIWVMKEYGVKESWSKEFSTGVFVPKIMLEQEDPGSFFNSKYYLHQRQTGVLCLLRSGELLLEYRNKALGIYDPKCRIFRDVQFIFEGIPKFRAVLDHVTSLNWIDSTSLVNIANG</sequence>
<evidence type="ECO:0000313" key="2">
    <source>
        <dbReference type="EMBL" id="OMO52960.1"/>
    </source>
</evidence>
<dbReference type="AlphaFoldDB" id="A0A1R3G4K0"/>
<protein>
    <recommendedName>
        <fullName evidence="1">F-box domain-containing protein</fullName>
    </recommendedName>
</protein>
<feature type="domain" description="F-box" evidence="1">
    <location>
        <begin position="1"/>
        <end position="45"/>
    </location>
</feature>
<dbReference type="PANTHER" id="PTHR31672:SF13">
    <property type="entry name" value="F-BOX PROTEIN CPR30-LIKE"/>
    <property type="match status" value="1"/>
</dbReference>
<dbReference type="NCBIfam" id="TIGR01640">
    <property type="entry name" value="F_box_assoc_1"/>
    <property type="match status" value="1"/>
</dbReference>
<dbReference type="CDD" id="cd22157">
    <property type="entry name" value="F-box_AtFBW1-like"/>
    <property type="match status" value="1"/>
</dbReference>
<reference evidence="2 3" key="1">
    <citation type="submission" date="2013-09" db="EMBL/GenBank/DDBJ databases">
        <title>Corchorus capsularis genome sequencing.</title>
        <authorList>
            <person name="Alam M."/>
            <person name="Haque M.S."/>
            <person name="Islam M.S."/>
            <person name="Emdad E.M."/>
            <person name="Islam M.M."/>
            <person name="Ahmed B."/>
            <person name="Halim A."/>
            <person name="Hossen Q.M.M."/>
            <person name="Hossain M.Z."/>
            <person name="Ahmed R."/>
            <person name="Khan M.M."/>
            <person name="Islam R."/>
            <person name="Rashid M.M."/>
            <person name="Khan S.A."/>
            <person name="Rahman M.S."/>
            <person name="Alam M."/>
        </authorList>
    </citation>
    <scope>NUCLEOTIDE SEQUENCE [LARGE SCALE GENOMIC DNA]</scope>
    <source>
        <strain evidence="3">cv. CVL-1</strain>
        <tissue evidence="2">Whole seedling</tissue>
    </source>
</reference>
<dbReference type="OrthoDB" id="1894463at2759"/>
<dbReference type="Proteomes" id="UP000188268">
    <property type="component" value="Unassembled WGS sequence"/>
</dbReference>
<dbReference type="SMART" id="SM00256">
    <property type="entry name" value="FBOX"/>
    <property type="match status" value="1"/>
</dbReference>
<dbReference type="InterPro" id="IPR036047">
    <property type="entry name" value="F-box-like_dom_sf"/>
</dbReference>
<dbReference type="STRING" id="210143.A0A1R3G4K0"/>
<dbReference type="EMBL" id="AWWV01015366">
    <property type="protein sequence ID" value="OMO52960.1"/>
    <property type="molecule type" value="Genomic_DNA"/>
</dbReference>
<dbReference type="InterPro" id="IPR001810">
    <property type="entry name" value="F-box_dom"/>
</dbReference>
<name>A0A1R3G4K0_COCAP</name>
<proteinExistence type="predicted"/>
<dbReference type="OMA" id="NDQCESS"/>